<evidence type="ECO:0008006" key="4">
    <source>
        <dbReference type="Google" id="ProtNLM"/>
    </source>
</evidence>
<accession>A0A5C1DJW4</accession>
<organism evidence="2 3">
    <name type="scientific">Chromobacterium paludis</name>
    <dbReference type="NCBI Taxonomy" id="2605945"/>
    <lineage>
        <taxon>Bacteria</taxon>
        <taxon>Pseudomonadati</taxon>
        <taxon>Pseudomonadota</taxon>
        <taxon>Betaproteobacteria</taxon>
        <taxon>Neisseriales</taxon>
        <taxon>Chromobacteriaceae</taxon>
        <taxon>Chromobacterium</taxon>
    </lineage>
</organism>
<dbReference type="AlphaFoldDB" id="A0A5C1DJW4"/>
<feature type="transmembrane region" description="Helical" evidence="1">
    <location>
        <begin position="30"/>
        <end position="48"/>
    </location>
</feature>
<keyword evidence="3" id="KW-1185">Reference proteome</keyword>
<feature type="transmembrane region" description="Helical" evidence="1">
    <location>
        <begin position="207"/>
        <end position="224"/>
    </location>
</feature>
<name>A0A5C1DJW4_9NEIS</name>
<feature type="transmembrane region" description="Helical" evidence="1">
    <location>
        <begin position="172"/>
        <end position="195"/>
    </location>
</feature>
<feature type="transmembrane region" description="Helical" evidence="1">
    <location>
        <begin position="148"/>
        <end position="166"/>
    </location>
</feature>
<dbReference type="Proteomes" id="UP000322079">
    <property type="component" value="Chromosome"/>
</dbReference>
<proteinExistence type="predicted"/>
<feature type="transmembrane region" description="Helical" evidence="1">
    <location>
        <begin position="111"/>
        <end position="128"/>
    </location>
</feature>
<gene>
    <name evidence="2" type="ORF">FYK34_16040</name>
</gene>
<sequence>MLLLLKLLLVPTLIWLISLAAKKWGPGVAGALAGFPVITGSILFILSLEHDAAFVREASLSAALGTSANIAFGICYGWMALRRRWPLCLLGGLAAYALAVGIGHWVRPSGWQSAAFGLLFLPLAGRLFPAPPAAMAAPPRDAGMLPRMLAGAGLVLAITSLSARLGPSLSGLLAVFPVLGSVLAVFSHIGSGPAATIRLLRGMVRGFYAFVAFCISLALALGALPSAPAFFLALCAAMAVQGAAMWLSRHRH</sequence>
<dbReference type="RefSeq" id="WP_149298131.1">
    <property type="nucleotide sequence ID" value="NZ_CP043473.1"/>
</dbReference>
<dbReference type="EMBL" id="CP043473">
    <property type="protein sequence ID" value="QEL56965.1"/>
    <property type="molecule type" value="Genomic_DNA"/>
</dbReference>
<feature type="transmembrane region" description="Helical" evidence="1">
    <location>
        <begin position="230"/>
        <end position="247"/>
    </location>
</feature>
<keyword evidence="1" id="KW-0472">Membrane</keyword>
<dbReference type="KEGG" id="chrm:FYK34_16040"/>
<reference evidence="2 3" key="1">
    <citation type="submission" date="2019-08" db="EMBL/GenBank/DDBJ databases">
        <title>Chromobacterium paludis, a novel bacterium isolated from a Maryland marsh pond.</title>
        <authorList>
            <person name="Blackburn M.B."/>
            <person name="Gundersen-Rindal D.E."/>
        </authorList>
    </citation>
    <scope>NUCLEOTIDE SEQUENCE [LARGE SCALE GENOMIC DNA]</scope>
    <source>
        <strain evidence="3">IIBBL 257-1</strain>
    </source>
</reference>
<evidence type="ECO:0000313" key="3">
    <source>
        <dbReference type="Proteomes" id="UP000322079"/>
    </source>
</evidence>
<evidence type="ECO:0000313" key="2">
    <source>
        <dbReference type="EMBL" id="QEL56965.1"/>
    </source>
</evidence>
<keyword evidence="1" id="KW-1133">Transmembrane helix</keyword>
<evidence type="ECO:0000256" key="1">
    <source>
        <dbReference type="SAM" id="Phobius"/>
    </source>
</evidence>
<protein>
    <recommendedName>
        <fullName evidence="4">DUF3147 family protein</fullName>
    </recommendedName>
</protein>
<feature type="transmembrane region" description="Helical" evidence="1">
    <location>
        <begin position="87"/>
        <end position="105"/>
    </location>
</feature>
<keyword evidence="1" id="KW-0812">Transmembrane</keyword>